<protein>
    <submittedName>
        <fullName evidence="1">Uncharacterized protein</fullName>
    </submittedName>
</protein>
<proteinExistence type="predicted"/>
<keyword evidence="2" id="KW-1185">Reference proteome</keyword>
<reference evidence="2" key="1">
    <citation type="journal article" date="2021" name="Science">
        <title>Hunting the eagle killer: A cyanobacterial neurotoxin causes vacuolar myelinopathy.</title>
        <authorList>
            <person name="Breinlinger S."/>
            <person name="Phillips T.J."/>
            <person name="Haram B.N."/>
            <person name="Mares J."/>
            <person name="Martinez Yerena J.A."/>
            <person name="Hrouzek P."/>
            <person name="Sobotka R."/>
            <person name="Henderson W.M."/>
            <person name="Schmieder P."/>
            <person name="Williams S.M."/>
            <person name="Lauderdale J.D."/>
            <person name="Wilde H.D."/>
            <person name="Gerrin W."/>
            <person name="Kust A."/>
            <person name="Washington J.W."/>
            <person name="Wagner C."/>
            <person name="Geier B."/>
            <person name="Liebeke M."/>
            <person name="Enke H."/>
            <person name="Niedermeyer T.H.J."/>
            <person name="Wilde S.B."/>
        </authorList>
    </citation>
    <scope>NUCLEOTIDE SEQUENCE [LARGE SCALE GENOMIC DNA]</scope>
    <source>
        <strain evidence="2">Thurmond2011</strain>
    </source>
</reference>
<evidence type="ECO:0000313" key="1">
    <source>
        <dbReference type="EMBL" id="MDR9894189.1"/>
    </source>
</evidence>
<comment type="caution">
    <text evidence="1">The sequence shown here is derived from an EMBL/GenBank/DDBJ whole genome shotgun (WGS) entry which is preliminary data.</text>
</comment>
<sequence length="145" mass="16740">MNFESSNKLTFLYSYTSIESTMKRAILCLTTVPLILSFFLATPAEAKPVNSQCPEDNPNEFIYAETHNFDIFICGSKFPQIYVGRAKNGSTEITIPLLRTKKRNTFIALNEDYPDIYRYVLTPHQLTVIKNGRTIFKETAKWRTR</sequence>
<dbReference type="Proteomes" id="UP000667802">
    <property type="component" value="Unassembled WGS sequence"/>
</dbReference>
<dbReference type="AlphaFoldDB" id="A0AAP5I5J4"/>
<dbReference type="RefSeq" id="WP_208349087.1">
    <property type="nucleotide sequence ID" value="NZ_JAALHA020000002.1"/>
</dbReference>
<gene>
    <name evidence="1" type="ORF">G7B40_006330</name>
</gene>
<accession>A0AAP5I5J4</accession>
<organism evidence="1 2">
    <name type="scientific">Aetokthonos hydrillicola Thurmond2011</name>
    <dbReference type="NCBI Taxonomy" id="2712845"/>
    <lineage>
        <taxon>Bacteria</taxon>
        <taxon>Bacillati</taxon>
        <taxon>Cyanobacteriota</taxon>
        <taxon>Cyanophyceae</taxon>
        <taxon>Nostocales</taxon>
        <taxon>Hapalosiphonaceae</taxon>
        <taxon>Aetokthonos</taxon>
    </lineage>
</organism>
<name>A0AAP5I5J4_9CYAN</name>
<dbReference type="EMBL" id="JAALHA020000002">
    <property type="protein sequence ID" value="MDR9894189.1"/>
    <property type="molecule type" value="Genomic_DNA"/>
</dbReference>
<evidence type="ECO:0000313" key="2">
    <source>
        <dbReference type="Proteomes" id="UP000667802"/>
    </source>
</evidence>